<evidence type="ECO:0000313" key="4">
    <source>
        <dbReference type="Proteomes" id="UP000821866"/>
    </source>
</evidence>
<reference evidence="3" key="2">
    <citation type="submission" date="2021-09" db="EMBL/GenBank/DDBJ databases">
        <authorList>
            <person name="Jia N."/>
            <person name="Wang J."/>
            <person name="Shi W."/>
            <person name="Du L."/>
            <person name="Sun Y."/>
            <person name="Zhan W."/>
            <person name="Jiang J."/>
            <person name="Wang Q."/>
            <person name="Zhang B."/>
            <person name="Ji P."/>
            <person name="Sakyi L.B."/>
            <person name="Cui X."/>
            <person name="Yuan T."/>
            <person name="Jiang B."/>
            <person name="Yang W."/>
            <person name="Lam T.T.-Y."/>
            <person name="Chang Q."/>
            <person name="Ding S."/>
            <person name="Wang X."/>
            <person name="Zhu J."/>
            <person name="Ruan X."/>
            <person name="Zhao L."/>
            <person name="Wei J."/>
            <person name="Que T."/>
            <person name="Du C."/>
            <person name="Cheng J."/>
            <person name="Dai P."/>
            <person name="Han X."/>
            <person name="Huang E."/>
            <person name="Gao Y."/>
            <person name="Liu J."/>
            <person name="Shao H."/>
            <person name="Ye R."/>
            <person name="Li L."/>
            <person name="Wei W."/>
            <person name="Wang X."/>
            <person name="Wang C."/>
            <person name="Huo Q."/>
            <person name="Li W."/>
            <person name="Guo W."/>
            <person name="Chen H."/>
            <person name="Chen S."/>
            <person name="Zhou L."/>
            <person name="Zhou L."/>
            <person name="Ni X."/>
            <person name="Tian J."/>
            <person name="Zhou Y."/>
            <person name="Sheng Y."/>
            <person name="Liu T."/>
            <person name="Pan Y."/>
            <person name="Xia L."/>
            <person name="Li J."/>
            <person name="Zhao F."/>
            <person name="Cao W."/>
        </authorList>
    </citation>
    <scope>NUCLEOTIDE SEQUENCE</scope>
    <source>
        <strain evidence="3">Rmic-2018</strain>
        <tissue evidence="3">Larvae</tissue>
    </source>
</reference>
<dbReference type="Gene3D" id="1.10.1380.10">
    <property type="entry name" value="Neutral endopeptidase , domain2"/>
    <property type="match status" value="2"/>
</dbReference>
<dbReference type="AlphaFoldDB" id="A0A9J6E8I4"/>
<feature type="domain" description="Peptidase M13 N-terminal" evidence="2">
    <location>
        <begin position="169"/>
        <end position="391"/>
    </location>
</feature>
<dbReference type="PANTHER" id="PTHR11733:SF222">
    <property type="entry name" value="IP12942P"/>
    <property type="match status" value="1"/>
</dbReference>
<dbReference type="Pfam" id="PF05649">
    <property type="entry name" value="Peptidase_M13_N"/>
    <property type="match status" value="1"/>
</dbReference>
<dbReference type="InterPro" id="IPR008753">
    <property type="entry name" value="Peptidase_M13_N"/>
</dbReference>
<accession>A0A9J6E8I4</accession>
<comment type="similarity">
    <text evidence="1">Belongs to the peptidase M13 family.</text>
</comment>
<name>A0A9J6E8I4_RHIMP</name>
<dbReference type="GO" id="GO:0006508">
    <property type="term" value="P:proteolysis"/>
    <property type="evidence" value="ECO:0007669"/>
    <property type="project" value="InterPro"/>
</dbReference>
<evidence type="ECO:0000256" key="1">
    <source>
        <dbReference type="ARBA" id="ARBA00007357"/>
    </source>
</evidence>
<dbReference type="GO" id="GO:0005886">
    <property type="term" value="C:plasma membrane"/>
    <property type="evidence" value="ECO:0007669"/>
    <property type="project" value="TreeGrafter"/>
</dbReference>
<dbReference type="PROSITE" id="PS51885">
    <property type="entry name" value="NEPRILYSIN"/>
    <property type="match status" value="1"/>
</dbReference>
<organism evidence="3 4">
    <name type="scientific">Rhipicephalus microplus</name>
    <name type="common">Cattle tick</name>
    <name type="synonym">Boophilus microplus</name>
    <dbReference type="NCBI Taxonomy" id="6941"/>
    <lineage>
        <taxon>Eukaryota</taxon>
        <taxon>Metazoa</taxon>
        <taxon>Ecdysozoa</taxon>
        <taxon>Arthropoda</taxon>
        <taxon>Chelicerata</taxon>
        <taxon>Arachnida</taxon>
        <taxon>Acari</taxon>
        <taxon>Parasitiformes</taxon>
        <taxon>Ixodida</taxon>
        <taxon>Ixodoidea</taxon>
        <taxon>Ixodidae</taxon>
        <taxon>Rhipicephalinae</taxon>
        <taxon>Rhipicephalus</taxon>
        <taxon>Boophilus</taxon>
    </lineage>
</organism>
<evidence type="ECO:0000259" key="2">
    <source>
        <dbReference type="Pfam" id="PF05649"/>
    </source>
</evidence>
<sequence length="540" mass="60705">MFGQEAHNSKGGVGRRFVVTFRGEGPKAVSLSLLALAKFIMDNMNEKGDPCDDFYTYACGSHQKGGGADALDPADQVRAKVASDLSELSEEQERAVITINLAKKGLGQWPLFSSGPDKKGEPQSVEDVLEKTGLSSVFEIDVVKDKAGHSAIKNSSDPDDLKPLQISALKTAVKMLNLYVEDDQVEQYANSVVEFADKWVKLQEAAMSMERATKNSTAMTINEIESEIPSVPWLKLFNNEFKKVGTTLTDAEMIEVLALDNLKGLVEFYSKNVVSAYNSLGAYEAHNLLWYSSKAYRDAIAEMLGEKAGELENMAGSCEKLLTELMPEVVSKLYVENNFNDVSENLVQARYVLNAIGKRYYEEVMRVPWADQESKKPAMEKIWNIVPYVGYAPWLMNASFVDGLYEKWFQLAYSRRLSSSLVYLRLHYDSRGMIRRWWTDYTQASFYDRAGCLLKQYGSIVDTPANMTALLASEEEKPMMSLPGLEKFSPEQLYFLSYASIIQEAVCDSWCVSFSDRDTIFPLALIFLLRNRSQDKGLHE</sequence>
<dbReference type="InterPro" id="IPR024079">
    <property type="entry name" value="MetalloPept_cat_dom_sf"/>
</dbReference>
<dbReference type="EMBL" id="JABSTU010000005">
    <property type="protein sequence ID" value="KAH8030623.1"/>
    <property type="molecule type" value="Genomic_DNA"/>
</dbReference>
<evidence type="ECO:0000313" key="3">
    <source>
        <dbReference type="EMBL" id="KAH8030623.1"/>
    </source>
</evidence>
<dbReference type="InterPro" id="IPR042089">
    <property type="entry name" value="Peptidase_M13_dom_2"/>
</dbReference>
<protein>
    <recommendedName>
        <fullName evidence="2">Peptidase M13 N-terminal domain-containing protein</fullName>
    </recommendedName>
</protein>
<reference evidence="3" key="1">
    <citation type="journal article" date="2020" name="Cell">
        <title>Large-Scale Comparative Analyses of Tick Genomes Elucidate Their Genetic Diversity and Vector Capacities.</title>
        <authorList>
            <consortium name="Tick Genome and Microbiome Consortium (TIGMIC)"/>
            <person name="Jia N."/>
            <person name="Wang J."/>
            <person name="Shi W."/>
            <person name="Du L."/>
            <person name="Sun Y."/>
            <person name="Zhan W."/>
            <person name="Jiang J.F."/>
            <person name="Wang Q."/>
            <person name="Zhang B."/>
            <person name="Ji P."/>
            <person name="Bell-Sakyi L."/>
            <person name="Cui X.M."/>
            <person name="Yuan T.T."/>
            <person name="Jiang B.G."/>
            <person name="Yang W.F."/>
            <person name="Lam T.T."/>
            <person name="Chang Q.C."/>
            <person name="Ding S.J."/>
            <person name="Wang X.J."/>
            <person name="Zhu J.G."/>
            <person name="Ruan X.D."/>
            <person name="Zhao L."/>
            <person name="Wei J.T."/>
            <person name="Ye R.Z."/>
            <person name="Que T.C."/>
            <person name="Du C.H."/>
            <person name="Zhou Y.H."/>
            <person name="Cheng J.X."/>
            <person name="Dai P.F."/>
            <person name="Guo W.B."/>
            <person name="Han X.H."/>
            <person name="Huang E.J."/>
            <person name="Li L.F."/>
            <person name="Wei W."/>
            <person name="Gao Y.C."/>
            <person name="Liu J.Z."/>
            <person name="Shao H.Z."/>
            <person name="Wang X."/>
            <person name="Wang C.C."/>
            <person name="Yang T.C."/>
            <person name="Huo Q.B."/>
            <person name="Li W."/>
            <person name="Chen H.Y."/>
            <person name="Chen S.E."/>
            <person name="Zhou L.G."/>
            <person name="Ni X.B."/>
            <person name="Tian J.H."/>
            <person name="Sheng Y."/>
            <person name="Liu T."/>
            <person name="Pan Y.S."/>
            <person name="Xia L.Y."/>
            <person name="Li J."/>
            <person name="Zhao F."/>
            <person name="Cao W.C."/>
        </authorList>
    </citation>
    <scope>NUCLEOTIDE SEQUENCE</scope>
    <source>
        <strain evidence="3">Rmic-2018</strain>
    </source>
</reference>
<keyword evidence="4" id="KW-1185">Reference proteome</keyword>
<dbReference type="InterPro" id="IPR000718">
    <property type="entry name" value="Peptidase_M13"/>
</dbReference>
<dbReference type="GO" id="GO:0004222">
    <property type="term" value="F:metalloendopeptidase activity"/>
    <property type="evidence" value="ECO:0007669"/>
    <property type="project" value="InterPro"/>
</dbReference>
<gene>
    <name evidence="3" type="ORF">HPB51_010557</name>
</gene>
<dbReference type="VEuPathDB" id="VectorBase:LOC119165445"/>
<dbReference type="Gene3D" id="3.40.390.10">
    <property type="entry name" value="Collagenase (Catalytic Domain)"/>
    <property type="match status" value="3"/>
</dbReference>
<dbReference type="SUPFAM" id="SSF55486">
    <property type="entry name" value="Metalloproteases ('zincins'), catalytic domain"/>
    <property type="match status" value="1"/>
</dbReference>
<comment type="caution">
    <text evidence="3">The sequence shown here is derived from an EMBL/GenBank/DDBJ whole genome shotgun (WGS) entry which is preliminary data.</text>
</comment>
<dbReference type="PANTHER" id="PTHR11733">
    <property type="entry name" value="ZINC METALLOPROTEASE FAMILY M13 NEPRILYSIN-RELATED"/>
    <property type="match status" value="1"/>
</dbReference>
<proteinExistence type="inferred from homology"/>
<dbReference type="Proteomes" id="UP000821866">
    <property type="component" value="Chromosome 3"/>
</dbReference>